<evidence type="ECO:0000313" key="11">
    <source>
        <dbReference type="Proteomes" id="UP000295163"/>
    </source>
</evidence>
<dbReference type="GO" id="GO:0004252">
    <property type="term" value="F:serine-type endopeptidase activity"/>
    <property type="evidence" value="ECO:0007669"/>
    <property type="project" value="UniProtKB-UniRule"/>
</dbReference>
<dbReference type="RefSeq" id="WP_133411525.1">
    <property type="nucleotide sequence ID" value="NZ_SMZT01000010.1"/>
</dbReference>
<dbReference type="PROSITE" id="PS00136">
    <property type="entry name" value="SUBTILASE_ASP"/>
    <property type="match status" value="1"/>
</dbReference>
<dbReference type="Pfam" id="PF00082">
    <property type="entry name" value="Peptidase_S8"/>
    <property type="match status" value="1"/>
</dbReference>
<dbReference type="PROSITE" id="PS51892">
    <property type="entry name" value="SUBTILASE"/>
    <property type="match status" value="1"/>
</dbReference>
<feature type="chain" id="PRO_5020229744" evidence="8">
    <location>
        <begin position="28"/>
        <end position="807"/>
    </location>
</feature>
<dbReference type="InterPro" id="IPR013207">
    <property type="entry name" value="LGFP"/>
</dbReference>
<dbReference type="PROSITE" id="PS00138">
    <property type="entry name" value="SUBTILASE_SER"/>
    <property type="match status" value="1"/>
</dbReference>
<dbReference type="Pfam" id="PF08310">
    <property type="entry name" value="LGFP"/>
    <property type="match status" value="5"/>
</dbReference>
<keyword evidence="4 5" id="KW-0720">Serine protease</keyword>
<feature type="active site" description="Charge relay system" evidence="5">
    <location>
        <position position="188"/>
    </location>
</feature>
<dbReference type="PRINTS" id="PR00723">
    <property type="entry name" value="SUBTILISIN"/>
</dbReference>
<dbReference type="InterPro" id="IPR000209">
    <property type="entry name" value="Peptidase_S8/S53_dom"/>
</dbReference>
<dbReference type="PANTHER" id="PTHR43806">
    <property type="entry name" value="PEPTIDASE S8"/>
    <property type="match status" value="1"/>
</dbReference>
<dbReference type="Proteomes" id="UP000295163">
    <property type="component" value="Unassembled WGS sequence"/>
</dbReference>
<dbReference type="InterPro" id="IPR036852">
    <property type="entry name" value="Peptidase_S8/S53_dom_sf"/>
</dbReference>
<evidence type="ECO:0000259" key="9">
    <source>
        <dbReference type="Pfam" id="PF00082"/>
    </source>
</evidence>
<dbReference type="InterPro" id="IPR022398">
    <property type="entry name" value="Peptidase_S8_His-AS"/>
</dbReference>
<proteinExistence type="inferred from homology"/>
<dbReference type="AlphaFoldDB" id="A0A4R5Y622"/>
<evidence type="ECO:0000256" key="2">
    <source>
        <dbReference type="ARBA" id="ARBA00022670"/>
    </source>
</evidence>
<dbReference type="InterPro" id="IPR023827">
    <property type="entry name" value="Peptidase_S8_Asp-AS"/>
</dbReference>
<dbReference type="PROSITE" id="PS00137">
    <property type="entry name" value="SUBTILASE_HIS"/>
    <property type="match status" value="1"/>
</dbReference>
<comment type="similarity">
    <text evidence="1 5 6">Belongs to the peptidase S8 family.</text>
</comment>
<dbReference type="Gene3D" id="3.40.50.200">
    <property type="entry name" value="Peptidase S8/S53 domain"/>
    <property type="match status" value="1"/>
</dbReference>
<keyword evidence="8" id="KW-0732">Signal</keyword>
<comment type="caution">
    <text evidence="10">The sequence shown here is derived from an EMBL/GenBank/DDBJ whole genome shotgun (WGS) entry which is preliminary data.</text>
</comment>
<organism evidence="10 11">
    <name type="scientific">Kocuria rosea</name>
    <name type="common">Deinococcus erythromyxa</name>
    <name type="synonym">Micrococcus rubens</name>
    <dbReference type="NCBI Taxonomy" id="1275"/>
    <lineage>
        <taxon>Bacteria</taxon>
        <taxon>Bacillati</taxon>
        <taxon>Actinomycetota</taxon>
        <taxon>Actinomycetes</taxon>
        <taxon>Micrococcales</taxon>
        <taxon>Micrococcaceae</taxon>
        <taxon>Kocuria</taxon>
    </lineage>
</organism>
<evidence type="ECO:0000256" key="3">
    <source>
        <dbReference type="ARBA" id="ARBA00022801"/>
    </source>
</evidence>
<feature type="signal peptide" evidence="8">
    <location>
        <begin position="1"/>
        <end position="27"/>
    </location>
</feature>
<dbReference type="InterPro" id="IPR023828">
    <property type="entry name" value="Peptidase_S8_Ser-AS"/>
</dbReference>
<dbReference type="SUPFAM" id="SSF52743">
    <property type="entry name" value="Subtilisin-like"/>
    <property type="match status" value="1"/>
</dbReference>
<evidence type="ECO:0000256" key="4">
    <source>
        <dbReference type="ARBA" id="ARBA00022825"/>
    </source>
</evidence>
<sequence length="807" mass="83535">MQRSMLAPTLSALSLALVLAPLTPATAAPAENATTLSAQQVSAEAPPEITDRMIVKYRTPVTDAESEQVVEDAAAEAHVPEAEDTTEVRTTGDGAAVVELAGEVSTDQAEKLAEELTKDPAVAYAEPDRLVSTARIPGSDEAEPADMGSVAATAADPGVPSLWALTNLRAFEAWDTATGKGVTVGVVDTGFANHPDLDSQTIGGYDFVSTAALGNDGNGRDADPRDPGTYSTAGQCYAGSAATNSIWHGTHVAGTVAAKRDSYGTVGVAPDATLLNARALGACGFGYVSDMADAVRWLAGDAVAGAPAPRKRADVINMSLSMGGQCSPTLQNAINTAWFRNIPVAVAAGNSGRPAIDYAPGNCYNVITVGAIGSDRVRASYSNYGGAVDIYAPGHHILSAGNTGRTTPVAPNSRFDYGTSMATPHVAGTLALLKQKNPTLSSDQYKQLILDSGDVWDSLPGGKTLNSHDALWITKPAVTAAPAAPTPTYTTKGAIGSLYQRIKSQTGAPTSHEQAVAGGVRQSFAKGTIYWSSATGAYWVRGGVETAYKRNGTAAGVLRFPRSDEKSNGIGGAYQLFQNGRILWSSRTGAHALTGDIETVFAAAGNEKGALGYPTADRRSNGIGGFYQTFQKGRILWSSAHGAHPITGATSAAYSRAGSERGSLGYPTSGAVADGRGGTSQSFQKGRIVWSATGGAHALKGSIGAQHNRSGGTAGALGYPTTDEASTGTGGAYQVFQKGRIYWSPRTYAQETKGSIGNAYVALGGTKSRLGFPRTGEITRADRSVVQYYQGGSITWRPGGSIRIDYR</sequence>
<evidence type="ECO:0000256" key="5">
    <source>
        <dbReference type="PROSITE-ProRule" id="PRU01240"/>
    </source>
</evidence>
<keyword evidence="3 5" id="KW-0378">Hydrolase</keyword>
<keyword evidence="2 5" id="KW-0645">Protease</keyword>
<dbReference type="PANTHER" id="PTHR43806:SF11">
    <property type="entry name" value="CEREVISIN-RELATED"/>
    <property type="match status" value="1"/>
</dbReference>
<dbReference type="InterPro" id="IPR050131">
    <property type="entry name" value="Peptidase_S8_subtilisin-like"/>
</dbReference>
<feature type="active site" description="Charge relay system" evidence="5">
    <location>
        <position position="248"/>
    </location>
</feature>
<dbReference type="InterPro" id="IPR015500">
    <property type="entry name" value="Peptidase_S8_subtilisin-rel"/>
</dbReference>
<dbReference type="GO" id="GO:0006508">
    <property type="term" value="P:proteolysis"/>
    <property type="evidence" value="ECO:0007669"/>
    <property type="project" value="UniProtKB-KW"/>
</dbReference>
<accession>A0A4R5Y622</accession>
<evidence type="ECO:0000256" key="1">
    <source>
        <dbReference type="ARBA" id="ARBA00011073"/>
    </source>
</evidence>
<dbReference type="EMBL" id="SMZT01000010">
    <property type="protein sequence ID" value="TDL38562.1"/>
    <property type="molecule type" value="Genomic_DNA"/>
</dbReference>
<dbReference type="GeneID" id="64349076"/>
<evidence type="ECO:0000256" key="6">
    <source>
        <dbReference type="RuleBase" id="RU003355"/>
    </source>
</evidence>
<gene>
    <name evidence="10" type="ORF">E2R59_16780</name>
</gene>
<feature type="active site" description="Charge relay system" evidence="5">
    <location>
        <position position="420"/>
    </location>
</feature>
<reference evidence="10 11" key="1">
    <citation type="submission" date="2019-03" db="EMBL/GenBank/DDBJ databases">
        <title>Genome Sequencing and Assembly of Various Microbes Isolated from Partially Reclaimed Soil and Acid Mine Drainage (AMD) Site.</title>
        <authorList>
            <person name="Steinbock B."/>
            <person name="Bechtold R."/>
            <person name="Sevigny J.L."/>
            <person name="Thomas D."/>
            <person name="Cuthill L.R."/>
            <person name="Aveiro Johannsen E.J."/>
            <person name="Thomas K."/>
            <person name="Ghosh A."/>
        </authorList>
    </citation>
    <scope>NUCLEOTIDE SEQUENCE [LARGE SCALE GENOMIC DNA]</scope>
    <source>
        <strain evidence="10 11">S-A3</strain>
    </source>
</reference>
<name>A0A4R5Y622_KOCRO</name>
<evidence type="ECO:0000313" key="10">
    <source>
        <dbReference type="EMBL" id="TDL38562.1"/>
    </source>
</evidence>
<feature type="region of interest" description="Disordered" evidence="7">
    <location>
        <begin position="704"/>
        <end position="726"/>
    </location>
</feature>
<protein>
    <submittedName>
        <fullName evidence="10">Subtilisin</fullName>
    </submittedName>
</protein>
<evidence type="ECO:0000256" key="8">
    <source>
        <dbReference type="SAM" id="SignalP"/>
    </source>
</evidence>
<feature type="domain" description="Peptidase S8/S53" evidence="9">
    <location>
        <begin position="179"/>
        <end position="452"/>
    </location>
</feature>
<evidence type="ECO:0000256" key="7">
    <source>
        <dbReference type="SAM" id="MobiDB-lite"/>
    </source>
</evidence>